<comment type="similarity">
    <text evidence="1">Belongs to the LOB domain-containing protein family.</text>
</comment>
<dbReference type="Proteomes" id="UP001370490">
    <property type="component" value="Unassembled WGS sequence"/>
</dbReference>
<evidence type="ECO:0000313" key="5">
    <source>
        <dbReference type="Proteomes" id="UP001370490"/>
    </source>
</evidence>
<dbReference type="PROSITE" id="PS50891">
    <property type="entry name" value="LOB"/>
    <property type="match status" value="1"/>
</dbReference>
<reference evidence="4 5" key="1">
    <citation type="submission" date="2023-12" db="EMBL/GenBank/DDBJ databases">
        <title>A high-quality genome assembly for Dillenia turbinata (Dilleniales).</title>
        <authorList>
            <person name="Chanderbali A."/>
        </authorList>
    </citation>
    <scope>NUCLEOTIDE SEQUENCE [LARGE SCALE GENOMIC DNA]</scope>
    <source>
        <strain evidence="4">LSX21</strain>
        <tissue evidence="4">Leaf</tissue>
    </source>
</reference>
<evidence type="ECO:0000256" key="2">
    <source>
        <dbReference type="SAM" id="MobiDB-lite"/>
    </source>
</evidence>
<dbReference type="PANTHER" id="PTHR31304:SF73">
    <property type="entry name" value="OS01G0511000 PROTEIN"/>
    <property type="match status" value="1"/>
</dbReference>
<evidence type="ECO:0000259" key="3">
    <source>
        <dbReference type="PROSITE" id="PS50891"/>
    </source>
</evidence>
<name>A0AAN8UQ69_9MAGN</name>
<proteinExistence type="inferred from homology"/>
<organism evidence="4 5">
    <name type="scientific">Dillenia turbinata</name>
    <dbReference type="NCBI Taxonomy" id="194707"/>
    <lineage>
        <taxon>Eukaryota</taxon>
        <taxon>Viridiplantae</taxon>
        <taxon>Streptophyta</taxon>
        <taxon>Embryophyta</taxon>
        <taxon>Tracheophyta</taxon>
        <taxon>Spermatophyta</taxon>
        <taxon>Magnoliopsida</taxon>
        <taxon>eudicotyledons</taxon>
        <taxon>Gunneridae</taxon>
        <taxon>Pentapetalae</taxon>
        <taxon>Dilleniales</taxon>
        <taxon>Dilleniaceae</taxon>
        <taxon>Dillenia</taxon>
    </lineage>
</organism>
<evidence type="ECO:0000313" key="4">
    <source>
        <dbReference type="EMBL" id="KAK6921173.1"/>
    </source>
</evidence>
<evidence type="ECO:0000256" key="1">
    <source>
        <dbReference type="ARBA" id="ARBA00005474"/>
    </source>
</evidence>
<feature type="compositionally biased region" description="Basic residues" evidence="2">
    <location>
        <begin position="148"/>
        <end position="157"/>
    </location>
</feature>
<accession>A0AAN8UQ69</accession>
<dbReference type="EMBL" id="JBAMMX010000020">
    <property type="protein sequence ID" value="KAK6921173.1"/>
    <property type="molecule type" value="Genomic_DNA"/>
</dbReference>
<gene>
    <name evidence="4" type="ORF">RJ641_014851</name>
</gene>
<feature type="compositionally biased region" description="Polar residues" evidence="2">
    <location>
        <begin position="190"/>
        <end position="205"/>
    </location>
</feature>
<feature type="region of interest" description="Disordered" evidence="2">
    <location>
        <begin position="131"/>
        <end position="167"/>
    </location>
</feature>
<feature type="domain" description="LOB" evidence="3">
    <location>
        <begin position="3"/>
        <end position="109"/>
    </location>
</feature>
<protein>
    <submittedName>
        <fullName evidence="4">Lateral organ boundaries, LOB</fullName>
    </submittedName>
</protein>
<keyword evidence="5" id="KW-1185">Reference proteome</keyword>
<dbReference type="GO" id="GO:0010468">
    <property type="term" value="P:regulation of gene expression"/>
    <property type="evidence" value="ECO:0007669"/>
    <property type="project" value="TreeGrafter"/>
</dbReference>
<sequence>MRMSCNGCRVLRKGCSEDCSIRPCLQWIKSPDAQANATVFLAKFYGRAGLMNLIHAGPEHLRPAIFKSLLYEACGRIVNPIYGSAGLLWSGSWQLCQAAVEAVLCGAPIMQISSDSAVAMSPPLKACDIRHVSKEESPTGSAPEPLRRVRTRSRFKRSGASAKPKPEIKDLVPAGWRAWSKPELERSTSRESVSPQPEADSQSVETVEASLAKAEEERPDGADVGLELTLGLGLGFGSGNGASDEAVCKV</sequence>
<dbReference type="AlphaFoldDB" id="A0AAN8UQ69"/>
<feature type="region of interest" description="Disordered" evidence="2">
    <location>
        <begin position="182"/>
        <end position="224"/>
    </location>
</feature>
<comment type="caution">
    <text evidence="4">The sequence shown here is derived from an EMBL/GenBank/DDBJ whole genome shotgun (WGS) entry which is preliminary data.</text>
</comment>
<dbReference type="PANTHER" id="PTHR31304">
    <property type="entry name" value="LOB DOMAIN-CONTAINING PROTEIN 38"/>
    <property type="match status" value="1"/>
</dbReference>
<dbReference type="InterPro" id="IPR004883">
    <property type="entry name" value="LOB"/>
</dbReference>
<dbReference type="Pfam" id="PF03195">
    <property type="entry name" value="LOB"/>
    <property type="match status" value="1"/>
</dbReference>